<dbReference type="InterPro" id="IPR013221">
    <property type="entry name" value="Mur_ligase_cen"/>
</dbReference>
<evidence type="ECO:0000256" key="6">
    <source>
        <dbReference type="ARBA" id="ARBA00023306"/>
    </source>
</evidence>
<dbReference type="NCBIfam" id="TIGR01085">
    <property type="entry name" value="murE"/>
    <property type="match status" value="1"/>
</dbReference>
<dbReference type="Pfam" id="PF02875">
    <property type="entry name" value="Mur_ligase_C"/>
    <property type="match status" value="1"/>
</dbReference>
<dbReference type="InterPro" id="IPR035911">
    <property type="entry name" value="MurE/MurF_N"/>
</dbReference>
<dbReference type="InterPro" id="IPR036565">
    <property type="entry name" value="Mur-like_cat_sf"/>
</dbReference>
<dbReference type="EMBL" id="JAGGKX010000019">
    <property type="protein sequence ID" value="MBP1971011.1"/>
    <property type="molecule type" value="Genomic_DNA"/>
</dbReference>
<dbReference type="SUPFAM" id="SSF53623">
    <property type="entry name" value="MurD-like peptide ligases, catalytic domain"/>
    <property type="match status" value="1"/>
</dbReference>
<dbReference type="Pfam" id="PF08245">
    <property type="entry name" value="Mur_ligase_M"/>
    <property type="match status" value="1"/>
</dbReference>
<name>A0ABS4IJB6_9BACI</name>
<evidence type="ECO:0000259" key="10">
    <source>
        <dbReference type="Pfam" id="PF02875"/>
    </source>
</evidence>
<dbReference type="InterPro" id="IPR005761">
    <property type="entry name" value="UDP-N-AcMur-Glu-dNH2Pim_ligase"/>
</dbReference>
<proteinExistence type="inferred from homology"/>
<gene>
    <name evidence="12" type="ORF">J2Z83_003148</name>
</gene>
<keyword evidence="12" id="KW-0436">Ligase</keyword>
<dbReference type="RefSeq" id="WP_209464085.1">
    <property type="nucleotide sequence ID" value="NZ_CP110224.1"/>
</dbReference>
<dbReference type="GO" id="GO:0008765">
    <property type="term" value="F:UDP-N-acetylmuramoylalanyl-D-glutamate-2,6-diaminopimelate ligase activity"/>
    <property type="evidence" value="ECO:0007669"/>
    <property type="project" value="UniProtKB-EC"/>
</dbReference>
<sequence length="497" mass="54806">MKLNQLIKSIPLLNNPTSTNIEIAGVSYHSQEVTEGHLFVCIRGYKTDGHNYLADAAKRGAKVAIVEEIQEDVAIPQFLVENSRVALARLGAAYYDQPSTKMKMIGITATNGKTTTSYMANAILEKEALKTGLIGTVSIKNGDTSIPSELTTPESLDLQYFLNEMVHNDVSHVSMEVSSAALEMYRVEAVDYDIVALNNISQEHVDTHGSFEKYFEVKSSLIRNASENSHAVLNLDDTYSASLVDQTQAQVISFGINNEKGTIRCKDLDLSSGRAKFTFEILKPFKVDDIEYQPTQFDVELGVPGLHSVYNSMTAIIIGLLNGVSIQTIQDAMKEFNGVPRRFEFIYEDKFKVVDDHFANPGNINVTLQTLNFMNYNKLHVVYAIRGQRGAAINRENAEVLAGWAAELGLSEIIATKSIAHTTGKDKVTEAELDAFMDVMAEANIEVHLYDELPDAVEDSLHRAIDDDLILLAGCQGMDYGAGVVLDKIHQADVKVK</sequence>
<dbReference type="PANTHER" id="PTHR23135">
    <property type="entry name" value="MUR LIGASE FAMILY MEMBER"/>
    <property type="match status" value="1"/>
</dbReference>
<evidence type="ECO:0000256" key="4">
    <source>
        <dbReference type="ARBA" id="ARBA00022960"/>
    </source>
</evidence>
<keyword evidence="7 8" id="KW-0961">Cell wall biogenesis/degradation</keyword>
<keyword evidence="4 8" id="KW-0133">Cell shape</keyword>
<dbReference type="Gene3D" id="3.40.1190.10">
    <property type="entry name" value="Mur-like, catalytic domain"/>
    <property type="match status" value="1"/>
</dbReference>
<keyword evidence="6 8" id="KW-0131">Cell cycle</keyword>
<dbReference type="Gene3D" id="3.40.1390.10">
    <property type="entry name" value="MurE/MurF, N-terminal domain"/>
    <property type="match status" value="1"/>
</dbReference>
<feature type="domain" description="Mur ligase N-terminal catalytic" evidence="9">
    <location>
        <begin position="22"/>
        <end position="92"/>
    </location>
</feature>
<feature type="domain" description="Mur ligase C-terminal" evidence="10">
    <location>
        <begin position="341"/>
        <end position="474"/>
    </location>
</feature>
<dbReference type="PANTHER" id="PTHR23135:SF4">
    <property type="entry name" value="UDP-N-ACETYLMURAMOYL-L-ALANYL-D-GLUTAMATE--2,6-DIAMINOPIMELATE LIGASE MURE HOMOLOG, CHLOROPLASTIC"/>
    <property type="match status" value="1"/>
</dbReference>
<evidence type="ECO:0000256" key="5">
    <source>
        <dbReference type="ARBA" id="ARBA00022984"/>
    </source>
</evidence>
<comment type="similarity">
    <text evidence="2">Belongs to the MurCDEF family. MurE subfamily.</text>
</comment>
<evidence type="ECO:0000256" key="7">
    <source>
        <dbReference type="ARBA" id="ARBA00023316"/>
    </source>
</evidence>
<feature type="domain" description="Mur ligase central" evidence="11">
    <location>
        <begin position="107"/>
        <end position="318"/>
    </location>
</feature>
<evidence type="ECO:0000256" key="8">
    <source>
        <dbReference type="RuleBase" id="RU004135"/>
    </source>
</evidence>
<evidence type="ECO:0000259" key="11">
    <source>
        <dbReference type="Pfam" id="PF08245"/>
    </source>
</evidence>
<accession>A0ABS4IJB6</accession>
<keyword evidence="5 8" id="KW-0573">Peptidoglycan synthesis</keyword>
<reference evidence="12 13" key="1">
    <citation type="submission" date="2021-03" db="EMBL/GenBank/DDBJ databases">
        <title>Genomic Encyclopedia of Type Strains, Phase IV (KMG-IV): sequencing the most valuable type-strain genomes for metagenomic binning, comparative biology and taxonomic classification.</title>
        <authorList>
            <person name="Goeker M."/>
        </authorList>
    </citation>
    <scope>NUCLEOTIDE SEQUENCE [LARGE SCALE GENOMIC DNA]</scope>
    <source>
        <strain evidence="12 13">DSM 25609</strain>
    </source>
</reference>
<evidence type="ECO:0000256" key="2">
    <source>
        <dbReference type="ARBA" id="ARBA00005898"/>
    </source>
</evidence>
<organism evidence="12 13">
    <name type="scientific">Virgibacillus natechei</name>
    <dbReference type="NCBI Taxonomy" id="1216297"/>
    <lineage>
        <taxon>Bacteria</taxon>
        <taxon>Bacillati</taxon>
        <taxon>Bacillota</taxon>
        <taxon>Bacilli</taxon>
        <taxon>Bacillales</taxon>
        <taxon>Bacillaceae</taxon>
        <taxon>Virgibacillus</taxon>
    </lineage>
</organism>
<dbReference type="InterPro" id="IPR036615">
    <property type="entry name" value="Mur_ligase_C_dom_sf"/>
</dbReference>
<evidence type="ECO:0000256" key="3">
    <source>
        <dbReference type="ARBA" id="ARBA00022618"/>
    </source>
</evidence>
<dbReference type="InterPro" id="IPR004101">
    <property type="entry name" value="Mur_ligase_C"/>
</dbReference>
<comment type="pathway">
    <text evidence="1 8">Cell wall biogenesis; peptidoglycan biosynthesis.</text>
</comment>
<protein>
    <submittedName>
        <fullName evidence="12">UDP-N-acetylmuramoyl-L-alanyl-D-glutamate--2, 6-diaminopimelate ligase</fullName>
        <ecNumber evidence="12">6.3.2.13</ecNumber>
    </submittedName>
</protein>
<dbReference type="Gene3D" id="3.90.190.20">
    <property type="entry name" value="Mur ligase, C-terminal domain"/>
    <property type="match status" value="1"/>
</dbReference>
<dbReference type="InterPro" id="IPR000713">
    <property type="entry name" value="Mur_ligase_N"/>
</dbReference>
<evidence type="ECO:0000256" key="1">
    <source>
        <dbReference type="ARBA" id="ARBA00004752"/>
    </source>
</evidence>
<dbReference type="Pfam" id="PF01225">
    <property type="entry name" value="Mur_ligase"/>
    <property type="match status" value="1"/>
</dbReference>
<dbReference type="Proteomes" id="UP001519345">
    <property type="component" value="Unassembled WGS sequence"/>
</dbReference>
<dbReference type="EC" id="6.3.2.13" evidence="12"/>
<comment type="caution">
    <text evidence="12">The sequence shown here is derived from an EMBL/GenBank/DDBJ whole genome shotgun (WGS) entry which is preliminary data.</text>
</comment>
<dbReference type="SUPFAM" id="SSF53244">
    <property type="entry name" value="MurD-like peptide ligases, peptide-binding domain"/>
    <property type="match status" value="1"/>
</dbReference>
<keyword evidence="3 8" id="KW-0132">Cell division</keyword>
<keyword evidence="13" id="KW-1185">Reference proteome</keyword>
<comment type="subcellular location">
    <subcellularLocation>
        <location evidence="8">Cytoplasm</location>
    </subcellularLocation>
</comment>
<evidence type="ECO:0000313" key="13">
    <source>
        <dbReference type="Proteomes" id="UP001519345"/>
    </source>
</evidence>
<dbReference type="SUPFAM" id="SSF63418">
    <property type="entry name" value="MurE/MurF N-terminal domain"/>
    <property type="match status" value="1"/>
</dbReference>
<evidence type="ECO:0000313" key="12">
    <source>
        <dbReference type="EMBL" id="MBP1971011.1"/>
    </source>
</evidence>
<evidence type="ECO:0000259" key="9">
    <source>
        <dbReference type="Pfam" id="PF01225"/>
    </source>
</evidence>